<feature type="compositionally biased region" description="Basic and acidic residues" evidence="1">
    <location>
        <begin position="17"/>
        <end position="31"/>
    </location>
</feature>
<feature type="compositionally biased region" description="Basic and acidic residues" evidence="1">
    <location>
        <begin position="38"/>
        <end position="77"/>
    </location>
</feature>
<dbReference type="AlphaFoldDB" id="A0A9N9QT44"/>
<dbReference type="Proteomes" id="UP001153714">
    <property type="component" value="Chromosome 1"/>
</dbReference>
<dbReference type="EMBL" id="OU893332">
    <property type="protein sequence ID" value="CAG9782469.1"/>
    <property type="molecule type" value="Genomic_DNA"/>
</dbReference>
<name>A0A9N9QT44_9NEOP</name>
<evidence type="ECO:0000313" key="2">
    <source>
        <dbReference type="EMBL" id="CAG9782469.1"/>
    </source>
</evidence>
<proteinExistence type="predicted"/>
<evidence type="ECO:0000313" key="3">
    <source>
        <dbReference type="Proteomes" id="UP001153714"/>
    </source>
</evidence>
<feature type="region of interest" description="Disordered" evidence="1">
    <location>
        <begin position="1"/>
        <end position="108"/>
    </location>
</feature>
<reference evidence="2" key="2">
    <citation type="submission" date="2022-10" db="EMBL/GenBank/DDBJ databases">
        <authorList>
            <consortium name="ENA_rothamsted_submissions"/>
            <consortium name="culmorum"/>
            <person name="King R."/>
        </authorList>
    </citation>
    <scope>NUCLEOTIDE SEQUENCE</scope>
</reference>
<feature type="compositionally biased region" description="Basic residues" evidence="1">
    <location>
        <begin position="78"/>
        <end position="97"/>
    </location>
</feature>
<accession>A0A9N9QT44</accession>
<evidence type="ECO:0000256" key="1">
    <source>
        <dbReference type="SAM" id="MobiDB-lite"/>
    </source>
</evidence>
<organism evidence="2 3">
    <name type="scientific">Diatraea saccharalis</name>
    <name type="common">sugarcane borer</name>
    <dbReference type="NCBI Taxonomy" id="40085"/>
    <lineage>
        <taxon>Eukaryota</taxon>
        <taxon>Metazoa</taxon>
        <taxon>Ecdysozoa</taxon>
        <taxon>Arthropoda</taxon>
        <taxon>Hexapoda</taxon>
        <taxon>Insecta</taxon>
        <taxon>Pterygota</taxon>
        <taxon>Neoptera</taxon>
        <taxon>Endopterygota</taxon>
        <taxon>Lepidoptera</taxon>
        <taxon>Glossata</taxon>
        <taxon>Ditrysia</taxon>
        <taxon>Pyraloidea</taxon>
        <taxon>Crambidae</taxon>
        <taxon>Crambinae</taxon>
        <taxon>Diatraea</taxon>
    </lineage>
</organism>
<keyword evidence="3" id="KW-1185">Reference proteome</keyword>
<reference evidence="2" key="1">
    <citation type="submission" date="2021-12" db="EMBL/GenBank/DDBJ databases">
        <authorList>
            <person name="King R."/>
        </authorList>
    </citation>
    <scope>NUCLEOTIDE SEQUENCE</scope>
</reference>
<protein>
    <submittedName>
        <fullName evidence="2">Uncharacterized protein</fullName>
    </submittedName>
</protein>
<sequence length="108" mass="13289">METLDKEKKKRTRKQLKKDSAAYLRQREKANARKRKFLDKMTEQQKEIKRAKDREYYKKKKEENKVKKISDMTEREKRKQRKDWKKASKKYRDKKKGLANLISNTPPE</sequence>
<gene>
    <name evidence="2" type="ORF">DIATSA_LOCUS726</name>
</gene>